<evidence type="ECO:0000313" key="1">
    <source>
        <dbReference type="EMBL" id="MDQ0424563.1"/>
    </source>
</evidence>
<reference evidence="1 2" key="1">
    <citation type="submission" date="2023-07" db="EMBL/GenBank/DDBJ databases">
        <title>Sequencing the genomes of 1000 actinobacteria strains.</title>
        <authorList>
            <person name="Klenk H.-P."/>
        </authorList>
    </citation>
    <scope>NUCLEOTIDE SEQUENCE [LARGE SCALE GENOMIC DNA]</scope>
    <source>
        <strain evidence="1 2">DSM 14785</strain>
    </source>
</reference>
<name>A0ABU0GGU4_9CELL</name>
<sequence length="311" mass="33880">MADHDELLVGELADDHAVAVNAGVEDVADNEDASASQDDYVVFCFTKVDQHCQERAMSKESGEETRKPMIKVVYFDEQSASDYLDITAGGKAETTSGEVRERTRDMHSKVETQLAAKFSWLPFVGASAQVGAGIDVASVGQSILSKTLSNTILTDYLAEVSSDSRVRVLEGLSVTAPKDSAAYVKMYTPYMIIARTEDSGLDIARMDEAFERAKGYYDLLGTDNEGHKCVLRFNIRAFRNNYGLADLRRMRLVYHGVRVGETTEADLAMRAEMSGDHDPEPTSAVDILDGDSPAAPPLDVFDVILAGVSGE</sequence>
<keyword evidence="2" id="KW-1185">Reference proteome</keyword>
<proteinExistence type="predicted"/>
<evidence type="ECO:0000313" key="2">
    <source>
        <dbReference type="Proteomes" id="UP001240250"/>
    </source>
</evidence>
<protein>
    <submittedName>
        <fullName evidence="1">Uncharacterized protein</fullName>
    </submittedName>
</protein>
<dbReference type="Proteomes" id="UP001240250">
    <property type="component" value="Unassembled WGS sequence"/>
</dbReference>
<dbReference type="Pfam" id="PF19952">
    <property type="entry name" value="DUF6414"/>
    <property type="match status" value="1"/>
</dbReference>
<dbReference type="InterPro" id="IPR045633">
    <property type="entry name" value="DUF6414"/>
</dbReference>
<dbReference type="EMBL" id="JAUSVM010000001">
    <property type="protein sequence ID" value="MDQ0424563.1"/>
    <property type="molecule type" value="Genomic_DNA"/>
</dbReference>
<gene>
    <name evidence="1" type="ORF">JO380_000944</name>
</gene>
<dbReference type="RefSeq" id="WP_217997346.1">
    <property type="nucleotide sequence ID" value="NZ_JAUSVM010000001.1"/>
</dbReference>
<organism evidence="1 2">
    <name type="scientific">Cellulomonas iranensis</name>
    <dbReference type="NCBI Taxonomy" id="76862"/>
    <lineage>
        <taxon>Bacteria</taxon>
        <taxon>Bacillati</taxon>
        <taxon>Actinomycetota</taxon>
        <taxon>Actinomycetes</taxon>
        <taxon>Micrococcales</taxon>
        <taxon>Cellulomonadaceae</taxon>
        <taxon>Cellulomonas</taxon>
    </lineage>
</organism>
<comment type="caution">
    <text evidence="1">The sequence shown here is derived from an EMBL/GenBank/DDBJ whole genome shotgun (WGS) entry which is preliminary data.</text>
</comment>
<accession>A0ABU0GGU4</accession>